<organism evidence="2 3">
    <name type="scientific">Olleya aquimaris</name>
    <dbReference type="NCBI Taxonomy" id="639310"/>
    <lineage>
        <taxon>Bacteria</taxon>
        <taxon>Pseudomonadati</taxon>
        <taxon>Bacteroidota</taxon>
        <taxon>Flavobacteriia</taxon>
        <taxon>Flavobacteriales</taxon>
        <taxon>Flavobacteriaceae</taxon>
    </lineage>
</organism>
<dbReference type="OrthoDB" id="1435015at2"/>
<reference evidence="2 3" key="1">
    <citation type="submission" date="2018-06" db="EMBL/GenBank/DDBJ databases">
        <title>Genomic Encyclopedia of Archaeal and Bacterial Type Strains, Phase II (KMG-II): from individual species to whole genera.</title>
        <authorList>
            <person name="Goeker M."/>
        </authorList>
    </citation>
    <scope>NUCLEOTIDE SEQUENCE [LARGE SCALE GENOMIC DNA]</scope>
    <source>
        <strain evidence="2 3">DSM 24464</strain>
    </source>
</reference>
<feature type="transmembrane region" description="Helical" evidence="1">
    <location>
        <begin position="31"/>
        <end position="52"/>
    </location>
</feature>
<evidence type="ECO:0000313" key="3">
    <source>
        <dbReference type="Proteomes" id="UP000248703"/>
    </source>
</evidence>
<name>A0A327RH77_9FLAO</name>
<evidence type="ECO:0000313" key="2">
    <source>
        <dbReference type="EMBL" id="RAJ16390.1"/>
    </source>
</evidence>
<dbReference type="Proteomes" id="UP000248703">
    <property type="component" value="Unassembled WGS sequence"/>
</dbReference>
<dbReference type="AlphaFoldDB" id="A0A327RH77"/>
<proteinExistence type="predicted"/>
<sequence>MVITTGLVLSFIVVFILAWLFIKTIGNNKWLSLLVSIIATPLLYFWMFYPMLNIFTSYHHQKYFNAEDWQEFPELRYEMVDQIKQQNQLIGKTKQEVEAELGEPEWFGWDETIKANSNDLWNYNLGFKPGAFNNQQECLELQFKNDTVAALKTYQLEKKFE</sequence>
<keyword evidence="3" id="KW-1185">Reference proteome</keyword>
<feature type="transmembrane region" description="Helical" evidence="1">
    <location>
        <begin position="7"/>
        <end position="25"/>
    </location>
</feature>
<dbReference type="EMBL" id="QLLO01000003">
    <property type="protein sequence ID" value="RAJ16390.1"/>
    <property type="molecule type" value="Genomic_DNA"/>
</dbReference>
<keyword evidence="1" id="KW-0472">Membrane</keyword>
<dbReference type="RefSeq" id="WP_111659578.1">
    <property type="nucleotide sequence ID" value="NZ_QLLO01000003.1"/>
</dbReference>
<gene>
    <name evidence="2" type="ORF">LY08_01250</name>
</gene>
<keyword evidence="1" id="KW-1133">Transmembrane helix</keyword>
<protein>
    <submittedName>
        <fullName evidence="2">Uncharacterized protein</fullName>
    </submittedName>
</protein>
<evidence type="ECO:0000256" key="1">
    <source>
        <dbReference type="SAM" id="Phobius"/>
    </source>
</evidence>
<keyword evidence="1" id="KW-0812">Transmembrane</keyword>
<comment type="caution">
    <text evidence="2">The sequence shown here is derived from an EMBL/GenBank/DDBJ whole genome shotgun (WGS) entry which is preliminary data.</text>
</comment>
<accession>A0A327RH77</accession>